<evidence type="ECO:0000256" key="5">
    <source>
        <dbReference type="ARBA" id="ARBA00022857"/>
    </source>
</evidence>
<keyword evidence="11" id="KW-1185">Reference proteome</keyword>
<accession>A0A255ZS52</accession>
<dbReference type="InterPro" id="IPR024072">
    <property type="entry name" value="DHFR-like_dom_sf"/>
</dbReference>
<keyword evidence="6 8" id="KW-0560">Oxidoreductase</keyword>
<dbReference type="RefSeq" id="WP_094486439.1">
    <property type="nucleotide sequence ID" value="NZ_NOXX01000199.1"/>
</dbReference>
<comment type="similarity">
    <text evidence="2 8">Belongs to the dihydrofolate reductase family.</text>
</comment>
<comment type="pathway">
    <text evidence="1 8">Cofactor biosynthesis; tetrahydrofolate biosynthesis; 5,6,7,8-tetrahydrofolate from 7,8-dihydrofolate: step 1/1.</text>
</comment>
<dbReference type="GO" id="GO:0046452">
    <property type="term" value="P:dihydrofolate metabolic process"/>
    <property type="evidence" value="ECO:0007669"/>
    <property type="project" value="TreeGrafter"/>
</dbReference>
<organism evidence="10 11">
    <name type="scientific">Flavobacterium aurantiibacter</name>
    <dbReference type="NCBI Taxonomy" id="2023067"/>
    <lineage>
        <taxon>Bacteria</taxon>
        <taxon>Pseudomonadati</taxon>
        <taxon>Bacteroidota</taxon>
        <taxon>Flavobacteriia</taxon>
        <taxon>Flavobacteriales</taxon>
        <taxon>Flavobacteriaceae</taxon>
        <taxon>Flavobacterium</taxon>
    </lineage>
</organism>
<dbReference type="Pfam" id="PF00186">
    <property type="entry name" value="DHFR_1"/>
    <property type="match status" value="1"/>
</dbReference>
<dbReference type="SUPFAM" id="SSF53597">
    <property type="entry name" value="Dihydrofolate reductase-like"/>
    <property type="match status" value="1"/>
</dbReference>
<evidence type="ECO:0000256" key="1">
    <source>
        <dbReference type="ARBA" id="ARBA00004903"/>
    </source>
</evidence>
<evidence type="ECO:0000313" key="10">
    <source>
        <dbReference type="EMBL" id="OYQ43705.1"/>
    </source>
</evidence>
<dbReference type="GO" id="GO:0006730">
    <property type="term" value="P:one-carbon metabolic process"/>
    <property type="evidence" value="ECO:0007669"/>
    <property type="project" value="UniProtKB-KW"/>
</dbReference>
<evidence type="ECO:0000256" key="4">
    <source>
        <dbReference type="ARBA" id="ARBA00022563"/>
    </source>
</evidence>
<dbReference type="Gene3D" id="3.40.430.10">
    <property type="entry name" value="Dihydrofolate Reductase, subunit A"/>
    <property type="match status" value="1"/>
</dbReference>
<comment type="function">
    <text evidence="7 8">Key enzyme in folate metabolism. Catalyzes an essential reaction for de novo glycine and purine synthesis, and for DNA precursor synthesis.</text>
</comment>
<sequence>MKQITLIAAIGENRELGKNNDLLWHLPDDFKRFKALTQEHDMIMGYKTFRSLPKLLPNRKHIVISTKKLTSDTDQLIYCGSLEEAVNYSKTNPTFVIGGGQIYNLSLAIADKLELTRVHGSFDAEVFFPEIPKNEFELVKSEFHPKDDKHAYSFTYETYIRTSR</sequence>
<dbReference type="PANTHER" id="PTHR48069:SF3">
    <property type="entry name" value="DIHYDROFOLATE REDUCTASE"/>
    <property type="match status" value="1"/>
</dbReference>
<evidence type="ECO:0000256" key="3">
    <source>
        <dbReference type="ARBA" id="ARBA00012856"/>
    </source>
</evidence>
<dbReference type="EMBL" id="NOXX01000199">
    <property type="protein sequence ID" value="OYQ43705.1"/>
    <property type="molecule type" value="Genomic_DNA"/>
</dbReference>
<comment type="catalytic activity">
    <reaction evidence="8">
        <text>(6S)-5,6,7,8-tetrahydrofolate + NADP(+) = 7,8-dihydrofolate + NADPH + H(+)</text>
        <dbReference type="Rhea" id="RHEA:15009"/>
        <dbReference type="ChEBI" id="CHEBI:15378"/>
        <dbReference type="ChEBI" id="CHEBI:57451"/>
        <dbReference type="ChEBI" id="CHEBI:57453"/>
        <dbReference type="ChEBI" id="CHEBI:57783"/>
        <dbReference type="ChEBI" id="CHEBI:58349"/>
        <dbReference type="EC" id="1.5.1.3"/>
    </reaction>
</comment>
<keyword evidence="5 8" id="KW-0521">NADP</keyword>
<dbReference type="GO" id="GO:0046654">
    <property type="term" value="P:tetrahydrofolate biosynthetic process"/>
    <property type="evidence" value="ECO:0007669"/>
    <property type="project" value="UniProtKB-UniPathway"/>
</dbReference>
<dbReference type="GO" id="GO:0004146">
    <property type="term" value="F:dihydrofolate reductase activity"/>
    <property type="evidence" value="ECO:0007669"/>
    <property type="project" value="UniProtKB-EC"/>
</dbReference>
<evidence type="ECO:0000256" key="8">
    <source>
        <dbReference type="PIRNR" id="PIRNR000194"/>
    </source>
</evidence>
<evidence type="ECO:0000313" key="11">
    <source>
        <dbReference type="Proteomes" id="UP000216035"/>
    </source>
</evidence>
<dbReference type="Proteomes" id="UP000216035">
    <property type="component" value="Unassembled WGS sequence"/>
</dbReference>
<dbReference type="OrthoDB" id="9804315at2"/>
<dbReference type="GO" id="GO:0046655">
    <property type="term" value="P:folic acid metabolic process"/>
    <property type="evidence" value="ECO:0007669"/>
    <property type="project" value="TreeGrafter"/>
</dbReference>
<name>A0A255ZS52_9FLAO</name>
<feature type="domain" description="DHFR" evidence="9">
    <location>
        <begin position="3"/>
        <end position="161"/>
    </location>
</feature>
<dbReference type="GO" id="GO:0016301">
    <property type="term" value="F:kinase activity"/>
    <property type="evidence" value="ECO:0007669"/>
    <property type="project" value="UniProtKB-KW"/>
</dbReference>
<dbReference type="AlphaFoldDB" id="A0A255ZS52"/>
<dbReference type="PROSITE" id="PS51330">
    <property type="entry name" value="DHFR_2"/>
    <property type="match status" value="1"/>
</dbReference>
<evidence type="ECO:0000256" key="2">
    <source>
        <dbReference type="ARBA" id="ARBA00009539"/>
    </source>
</evidence>
<dbReference type="GO" id="GO:0005829">
    <property type="term" value="C:cytosol"/>
    <property type="evidence" value="ECO:0007669"/>
    <property type="project" value="TreeGrafter"/>
</dbReference>
<proteinExistence type="inferred from homology"/>
<keyword evidence="10" id="KW-0418">Kinase</keyword>
<dbReference type="InterPro" id="IPR001796">
    <property type="entry name" value="DHFR_dom"/>
</dbReference>
<dbReference type="InterPro" id="IPR012259">
    <property type="entry name" value="DHFR"/>
</dbReference>
<evidence type="ECO:0000256" key="6">
    <source>
        <dbReference type="ARBA" id="ARBA00023002"/>
    </source>
</evidence>
<dbReference type="CDD" id="cd00209">
    <property type="entry name" value="DHFR"/>
    <property type="match status" value="1"/>
</dbReference>
<gene>
    <name evidence="10" type="ORF">CHX27_08985</name>
</gene>
<protein>
    <recommendedName>
        <fullName evidence="3 8">Dihydrofolate reductase</fullName>
        <ecNumber evidence="3 8">1.5.1.3</ecNumber>
    </recommendedName>
</protein>
<keyword evidence="4 8" id="KW-0554">One-carbon metabolism</keyword>
<dbReference type="EC" id="1.5.1.3" evidence="3 8"/>
<dbReference type="UniPathway" id="UPA00077">
    <property type="reaction ID" value="UER00158"/>
</dbReference>
<dbReference type="PANTHER" id="PTHR48069">
    <property type="entry name" value="DIHYDROFOLATE REDUCTASE"/>
    <property type="match status" value="1"/>
</dbReference>
<keyword evidence="10" id="KW-0808">Transferase</keyword>
<reference evidence="10 11" key="1">
    <citation type="submission" date="2017-07" db="EMBL/GenBank/DDBJ databases">
        <title>Flavobacterium cyanobacteriorum sp. nov., isolated from cyanobacterial aggregates in a eutrophic lake.</title>
        <authorList>
            <person name="Cai H."/>
        </authorList>
    </citation>
    <scope>NUCLEOTIDE SEQUENCE [LARGE SCALE GENOMIC DNA]</scope>
    <source>
        <strain evidence="10 11">TH167</strain>
    </source>
</reference>
<dbReference type="PRINTS" id="PR00070">
    <property type="entry name" value="DHFR"/>
</dbReference>
<evidence type="ECO:0000259" key="9">
    <source>
        <dbReference type="PROSITE" id="PS51330"/>
    </source>
</evidence>
<dbReference type="PIRSF" id="PIRSF000194">
    <property type="entry name" value="DHFR"/>
    <property type="match status" value="1"/>
</dbReference>
<comment type="caution">
    <text evidence="10">The sequence shown here is derived from an EMBL/GenBank/DDBJ whole genome shotgun (WGS) entry which is preliminary data.</text>
</comment>
<evidence type="ECO:0000256" key="7">
    <source>
        <dbReference type="ARBA" id="ARBA00025067"/>
    </source>
</evidence>
<dbReference type="GO" id="GO:0050661">
    <property type="term" value="F:NADP binding"/>
    <property type="evidence" value="ECO:0007669"/>
    <property type="project" value="InterPro"/>
</dbReference>